<feature type="transmembrane region" description="Helical" evidence="2">
    <location>
        <begin position="188"/>
        <end position="207"/>
    </location>
</feature>
<sequence length="475" mass="51478">MNLYGGRESAITQMSGSDEWVAALRTHVHEILEGEAFKGSHRSGQFLSYIVDRAVDGHFELLKERMIGIELFGRPPSYDTSEDAIVRVTASDVRKRLLQHYGKYGTASEFRITLPLGSYVPEILHEPRSKTGRPAAGIEHPEPAEGSTGSPRQPVSEFLTASAPEAAGAHPGPSDQLAQVERARSRRWLYFAAVIVILNFALWGVLWKHSPRAGAAAPPAVLPWSIFFSSPHATHLITSDPDIFSIQILTHRVITVSDYANHHFLPDDNTLTPEVKEMCEEILAGDKASNADAQIAAEVAGLARTYSRTIEVQGARSLEYSNLKTDDNFMFLGSPSSDPWFSVFQDQLDFQFVSAPVPGGGLIRNVRPRANEQATYVPTARGGATGESFALVALVGNPDQGGQVLLLAGLNREGTQAAGNLVTDPVRLSEAQRNCGISPSGPSKHFEMLLRVNTMAGYPSQFNVVACHILPGGSS</sequence>
<protein>
    <submittedName>
        <fullName evidence="3">Uncharacterized protein</fullName>
    </submittedName>
</protein>
<keyword evidence="2" id="KW-1133">Transmembrane helix</keyword>
<evidence type="ECO:0000313" key="4">
    <source>
        <dbReference type="Proteomes" id="UP000239735"/>
    </source>
</evidence>
<gene>
    <name evidence="3" type="ORF">SBA5_620001</name>
</gene>
<dbReference type="OrthoDB" id="105275at2"/>
<reference evidence="4" key="1">
    <citation type="submission" date="2018-02" db="EMBL/GenBank/DDBJ databases">
        <authorList>
            <person name="Hausmann B."/>
        </authorList>
    </citation>
    <scope>NUCLEOTIDE SEQUENCE [LARGE SCALE GENOMIC DNA]</scope>
    <source>
        <strain evidence="4">Peat soil MAG SbA5</strain>
    </source>
</reference>
<evidence type="ECO:0000256" key="1">
    <source>
        <dbReference type="SAM" id="MobiDB-lite"/>
    </source>
</evidence>
<evidence type="ECO:0000256" key="2">
    <source>
        <dbReference type="SAM" id="Phobius"/>
    </source>
</evidence>
<evidence type="ECO:0000313" key="3">
    <source>
        <dbReference type="EMBL" id="SPE28004.1"/>
    </source>
</evidence>
<dbReference type="EMBL" id="OKRB01000122">
    <property type="protein sequence ID" value="SPE28004.1"/>
    <property type="molecule type" value="Genomic_DNA"/>
</dbReference>
<proteinExistence type="predicted"/>
<dbReference type="AlphaFoldDB" id="A0A2N9LXR2"/>
<name>A0A2N9LXR2_9BACT</name>
<keyword evidence="2" id="KW-0472">Membrane</keyword>
<organism evidence="3 4">
    <name type="scientific">Candidatus Sulfuritelmatomonas gaucii</name>
    <dbReference type="NCBI Taxonomy" id="2043161"/>
    <lineage>
        <taxon>Bacteria</taxon>
        <taxon>Pseudomonadati</taxon>
        <taxon>Acidobacteriota</taxon>
        <taxon>Terriglobia</taxon>
        <taxon>Terriglobales</taxon>
        <taxon>Acidobacteriaceae</taxon>
        <taxon>Candidatus Sulfuritelmatomonas</taxon>
    </lineage>
</organism>
<feature type="region of interest" description="Disordered" evidence="1">
    <location>
        <begin position="128"/>
        <end position="155"/>
    </location>
</feature>
<keyword evidence="2" id="KW-0812">Transmembrane</keyword>
<accession>A0A2N9LXR2</accession>
<dbReference type="Proteomes" id="UP000239735">
    <property type="component" value="Unassembled WGS sequence"/>
</dbReference>